<proteinExistence type="predicted"/>
<name>A0ABW2EKP1_9BACI</name>
<sequence length="462" mass="53061">MKKVKWMVIAVILIGFTLAVQWSMGEEDNATKKLEVFQNPTAEEVGLPDNIKQAETREDVDKFFESRSRGYTKAKEMELIINPNQSFEIPEHEGELTIDEVWYSQHQVFMYYSVDLHVFEGKDNLSTRSLFNISNINLTASEGDLPTQSHSGFNSGQSSEHLITYDGKLYGLTMMPPLGQQNQDTEINETALTSFQIEMAGETQKTEEQPIKYTYESGQEILQSAELQSTYKKDGLSIEPKQIELGITNNRITFEITHDEYEVANLHGTISEGDSSRDIAFIIQNRENPALYESSFFPFFENPESLQLDIDRVTMLTEEGYSFEVDVSDYEEVIDDDWSRERVEVDEKVAELYNTDVYLEEKVYDPSGNSEMRLSFEPHSDNTIHLSSEPIHIPNQDYRRNLKVFSDGEEAPHPPSMVFDEENSIISLSPRLIEDSESLLFEFDKTSISQEIELEEEIELTK</sequence>
<dbReference type="RefSeq" id="WP_204709275.1">
    <property type="nucleotide sequence ID" value="NZ_JBHSZV010000034.1"/>
</dbReference>
<keyword evidence="2" id="KW-1185">Reference proteome</keyword>
<accession>A0ABW2EKP1</accession>
<gene>
    <name evidence="1" type="ORF">ACFQIC_13470</name>
</gene>
<dbReference type="Proteomes" id="UP001596410">
    <property type="component" value="Unassembled WGS sequence"/>
</dbReference>
<evidence type="ECO:0000313" key="1">
    <source>
        <dbReference type="EMBL" id="MFC7062847.1"/>
    </source>
</evidence>
<protein>
    <submittedName>
        <fullName evidence="1">Uncharacterized protein</fullName>
    </submittedName>
</protein>
<organism evidence="1 2">
    <name type="scientific">Halobacillus seohaensis</name>
    <dbReference type="NCBI Taxonomy" id="447421"/>
    <lineage>
        <taxon>Bacteria</taxon>
        <taxon>Bacillati</taxon>
        <taxon>Bacillota</taxon>
        <taxon>Bacilli</taxon>
        <taxon>Bacillales</taxon>
        <taxon>Bacillaceae</taxon>
        <taxon>Halobacillus</taxon>
    </lineage>
</organism>
<reference evidence="2" key="1">
    <citation type="journal article" date="2019" name="Int. J. Syst. Evol. Microbiol.">
        <title>The Global Catalogue of Microorganisms (GCM) 10K type strain sequencing project: providing services to taxonomists for standard genome sequencing and annotation.</title>
        <authorList>
            <consortium name="The Broad Institute Genomics Platform"/>
            <consortium name="The Broad Institute Genome Sequencing Center for Infectious Disease"/>
            <person name="Wu L."/>
            <person name="Ma J."/>
        </authorList>
    </citation>
    <scope>NUCLEOTIDE SEQUENCE [LARGE SCALE GENOMIC DNA]</scope>
    <source>
        <strain evidence="2">CGMCC 4.1621</strain>
    </source>
</reference>
<dbReference type="EMBL" id="JBHSZV010000034">
    <property type="protein sequence ID" value="MFC7062847.1"/>
    <property type="molecule type" value="Genomic_DNA"/>
</dbReference>
<evidence type="ECO:0000313" key="2">
    <source>
        <dbReference type="Proteomes" id="UP001596410"/>
    </source>
</evidence>
<comment type="caution">
    <text evidence="1">The sequence shown here is derived from an EMBL/GenBank/DDBJ whole genome shotgun (WGS) entry which is preliminary data.</text>
</comment>